<dbReference type="Gene3D" id="2.60.40.10">
    <property type="entry name" value="Immunoglobulins"/>
    <property type="match status" value="1"/>
</dbReference>
<dbReference type="RefSeq" id="WP_235165272.1">
    <property type="nucleotide sequence ID" value="NZ_CP098805.1"/>
</dbReference>
<evidence type="ECO:0000313" key="4">
    <source>
        <dbReference type="Proteomes" id="UP001055420"/>
    </source>
</evidence>
<evidence type="ECO:0000256" key="1">
    <source>
        <dbReference type="SAM" id="SignalP"/>
    </source>
</evidence>
<feature type="chain" id="PRO_5047351012" evidence="1">
    <location>
        <begin position="27"/>
        <end position="568"/>
    </location>
</feature>
<dbReference type="EMBL" id="CP098805">
    <property type="protein sequence ID" value="USJ29484.1"/>
    <property type="molecule type" value="Genomic_DNA"/>
</dbReference>
<evidence type="ECO:0000259" key="2">
    <source>
        <dbReference type="Pfam" id="PF07995"/>
    </source>
</evidence>
<accession>A0ABY4XGQ0</accession>
<keyword evidence="4" id="KW-1185">Reference proteome</keyword>
<name>A0ABY4XGQ0_9BACT</name>
<organism evidence="3 4">
    <name type="scientific">Dyadobacter chenhuakuii</name>
    <dbReference type="NCBI Taxonomy" id="2909339"/>
    <lineage>
        <taxon>Bacteria</taxon>
        <taxon>Pseudomonadati</taxon>
        <taxon>Bacteroidota</taxon>
        <taxon>Cytophagia</taxon>
        <taxon>Cytophagales</taxon>
        <taxon>Spirosomataceae</taxon>
        <taxon>Dyadobacter</taxon>
    </lineage>
</organism>
<gene>
    <name evidence="3" type="ORF">NFI80_16545</name>
</gene>
<evidence type="ECO:0000313" key="3">
    <source>
        <dbReference type="EMBL" id="USJ29484.1"/>
    </source>
</evidence>
<protein>
    <submittedName>
        <fullName evidence="3">PQQ-dependent sugar dehydrogenase</fullName>
    </submittedName>
</protein>
<proteinExistence type="predicted"/>
<dbReference type="Gene3D" id="2.120.10.30">
    <property type="entry name" value="TolB, C-terminal domain"/>
    <property type="match status" value="1"/>
</dbReference>
<keyword evidence="1" id="KW-0732">Signal</keyword>
<dbReference type="Pfam" id="PF07995">
    <property type="entry name" value="GSDH"/>
    <property type="match status" value="1"/>
</dbReference>
<dbReference type="InterPro" id="IPR011041">
    <property type="entry name" value="Quinoprot_gluc/sorb_DH_b-prop"/>
</dbReference>
<dbReference type="InterPro" id="IPR012938">
    <property type="entry name" value="Glc/Sorbosone_DH"/>
</dbReference>
<feature type="domain" description="Glucose/Sorbosone dehydrogenase" evidence="2">
    <location>
        <begin position="47"/>
        <end position="379"/>
    </location>
</feature>
<dbReference type="PANTHER" id="PTHR19328">
    <property type="entry name" value="HEDGEHOG-INTERACTING PROTEIN"/>
    <property type="match status" value="1"/>
</dbReference>
<dbReference type="PANTHER" id="PTHR19328:SF75">
    <property type="entry name" value="ALDOSE SUGAR DEHYDROGENASE YLII"/>
    <property type="match status" value="1"/>
</dbReference>
<dbReference type="InterPro" id="IPR011042">
    <property type="entry name" value="6-blade_b-propeller_TolB-like"/>
</dbReference>
<dbReference type="SUPFAM" id="SSF50952">
    <property type="entry name" value="Soluble quinoprotein glucose dehydrogenase"/>
    <property type="match status" value="1"/>
</dbReference>
<sequence length="568" mass="61585">MKHFNFSLKIFLSASGILLCTGLAFAQTPEVNIDTENPVITGLSSAMQLVHADDNSNRIFIAERGGTIKVLAPSPSATPTTFLNMNQNSQVVLTGNEDGLLSIAFHPNFETNGYFYTYYSNMQGNLVVARYTAANPASNSAVNPNTRLEVLEIPHPGNANHNGGEMHFGKDGFLYLSVGDGGGANDVNQNAKNPNVLLGKILRMDVNVPDSNPIKYAVPAGNPYGNAVYALGLRNPYRWSFDRLTGDAWIGDVGQGAREEINHRTPAQLANANFGWRCFEGDIATPGVNRTGCDTGGPYVAPAYAYVNGERGQSVIGGVVYRGSLYPQMYGWYIGTDYYSGDIHKISANEATKTYQTSTVIYITDIGEDQRGEIYAVTGSAVYRISAGTALPVTLVDFSGTPGNEGVKLSWSTSSETDFRQFDIEQGFNTAQFVKVGTVSGQNAVSGSQYAFSHNINFDGNLYYRLKMVDKDNSFAYSKIIVVNTEDDSPANFVRPSLISNATIDMVLSDPFDKMELVSTSGTIFMSQEITGKSGPLSIPLQATSTGIYIVRLTGRDRVLQQKVLVLR</sequence>
<reference evidence="3" key="1">
    <citation type="submission" date="2022-06" db="EMBL/GenBank/DDBJ databases">
        <title>Novel species in genus Dyadobacter.</title>
        <authorList>
            <person name="Ma C."/>
        </authorList>
    </citation>
    <scope>NUCLEOTIDE SEQUENCE</scope>
    <source>
        <strain evidence="3">CY22</strain>
    </source>
</reference>
<dbReference type="Proteomes" id="UP001055420">
    <property type="component" value="Chromosome"/>
</dbReference>
<dbReference type="InterPro" id="IPR013783">
    <property type="entry name" value="Ig-like_fold"/>
</dbReference>
<feature type="signal peptide" evidence="1">
    <location>
        <begin position="1"/>
        <end position="26"/>
    </location>
</feature>